<comment type="caution">
    <text evidence="1">The sequence shown here is derived from an EMBL/GenBank/DDBJ whole genome shotgun (WGS) entry which is preliminary data.</text>
</comment>
<evidence type="ECO:0000313" key="1">
    <source>
        <dbReference type="EMBL" id="KAA3504561.1"/>
    </source>
</evidence>
<proteinExistence type="predicted"/>
<sequence>MKYFARINAIANRLERLAPSHRDPFRFHEEKSELVNELRRLADESAGLRAANDNIKGFAPGHYMCICNECGKRFTGAKHSWRCQQCEPKPLPKRK</sequence>
<dbReference type="EMBL" id="QRFF01000001">
    <property type="protein sequence ID" value="KAA3504561.1"/>
    <property type="molecule type" value="Genomic_DNA"/>
</dbReference>
<name>A0AA88JRS4_RHIRH</name>
<reference evidence="1 2" key="1">
    <citation type="submission" date="2018-08" db="EMBL/GenBank/DDBJ databases">
        <title>Crown Gall in kiwifruit.</title>
        <authorList>
            <person name="Visnovsky S.B."/>
            <person name="Pitman A.R."/>
        </authorList>
    </citation>
    <scope>NUCLEOTIDE SEQUENCE [LARGE SCALE GENOMIC DNA]</scope>
    <source>
        <strain evidence="1 2">SBV_302_78_2</strain>
    </source>
</reference>
<accession>A0AA88JRS4</accession>
<dbReference type="AlphaFoldDB" id="A0AA88JRS4"/>
<dbReference type="Proteomes" id="UP000473658">
    <property type="component" value="Unassembled WGS sequence"/>
</dbReference>
<evidence type="ECO:0000313" key="2">
    <source>
        <dbReference type="Proteomes" id="UP000473658"/>
    </source>
</evidence>
<organism evidence="1 2">
    <name type="scientific">Rhizobium rhizogenes</name>
    <name type="common">Agrobacterium rhizogenes</name>
    <dbReference type="NCBI Taxonomy" id="359"/>
    <lineage>
        <taxon>Bacteria</taxon>
        <taxon>Pseudomonadati</taxon>
        <taxon>Pseudomonadota</taxon>
        <taxon>Alphaproteobacteria</taxon>
        <taxon>Hyphomicrobiales</taxon>
        <taxon>Rhizobiaceae</taxon>
        <taxon>Rhizobium/Agrobacterium group</taxon>
        <taxon>Rhizobium</taxon>
    </lineage>
</organism>
<dbReference type="RefSeq" id="WP_149898009.1">
    <property type="nucleotide sequence ID" value="NZ_QRFF01000001.1"/>
</dbReference>
<gene>
    <name evidence="1" type="ORF">DXM27_04930</name>
</gene>
<protein>
    <submittedName>
        <fullName evidence="1">Uncharacterized protein</fullName>
    </submittedName>
</protein>